<evidence type="ECO:0000256" key="8">
    <source>
        <dbReference type="SAM" id="MobiDB-lite"/>
    </source>
</evidence>
<comment type="function">
    <text evidence="1">Acts as a defensive agent. Recognizes blood group fucosylated oligosaccharides including A, B, H and Lewis B-type antigens. Does not recognize Lewis A antigen and has low affinity for monovalent haptens.</text>
</comment>
<dbReference type="Proteomes" id="UP000515163">
    <property type="component" value="Unplaced"/>
</dbReference>
<protein>
    <submittedName>
        <fullName evidence="11">Uncharacterized protein LOC116292243</fullName>
    </submittedName>
</protein>
<sequence>GTSGKVVSAGTCTPPPKDETEDFEVPPEEEWAVKDDPRLKVCDNFVQDLALDKPATQSSTFNQKELTAEELKQVDEKERNLIFSHSGPGLAVNGDMSFTLREGSCSHTSHSKDPWWKVDLGAEHIITDVSIQTTSEGTKVDALKNFEIRVGILQEFQKNPMCGERVAATHLGELWTSTCDPAIPGRYVSVQAFGETYLTLCEVAVFARKDNQGKCSTELKRRRSNIATVPHKDRVLKRAKITYGRYD</sequence>
<keyword evidence="5" id="KW-0430">Lectin</keyword>
<name>A0A6P8HRW0_ACTTE</name>
<evidence type="ECO:0000259" key="9">
    <source>
        <dbReference type="SMART" id="SM00607"/>
    </source>
</evidence>
<dbReference type="KEGG" id="aten:116292243"/>
<dbReference type="RefSeq" id="XP_031555380.1">
    <property type="nucleotide sequence ID" value="XM_031699520.1"/>
</dbReference>
<evidence type="ECO:0000256" key="2">
    <source>
        <dbReference type="ARBA" id="ARBA00010147"/>
    </source>
</evidence>
<dbReference type="InParanoid" id="A0A6P8HRW0"/>
<gene>
    <name evidence="11" type="primary">LOC116292243</name>
</gene>
<feature type="region of interest" description="Disordered" evidence="8">
    <location>
        <begin position="1"/>
        <end position="25"/>
    </location>
</feature>
<evidence type="ECO:0000256" key="7">
    <source>
        <dbReference type="ARBA" id="ARBA00023157"/>
    </source>
</evidence>
<dbReference type="AlphaFoldDB" id="A0A6P8HRW0"/>
<dbReference type="GO" id="GO:0046872">
    <property type="term" value="F:metal ion binding"/>
    <property type="evidence" value="ECO:0007669"/>
    <property type="project" value="UniProtKB-KW"/>
</dbReference>
<dbReference type="Gene3D" id="2.60.120.260">
    <property type="entry name" value="Galactose-binding domain-like"/>
    <property type="match status" value="1"/>
</dbReference>
<evidence type="ECO:0000256" key="5">
    <source>
        <dbReference type="ARBA" id="ARBA00022734"/>
    </source>
</evidence>
<reference evidence="11" key="1">
    <citation type="submission" date="2025-08" db="UniProtKB">
        <authorList>
            <consortium name="RefSeq"/>
        </authorList>
    </citation>
    <scope>IDENTIFICATION</scope>
    <source>
        <tissue evidence="11">Tentacle</tissue>
    </source>
</reference>
<dbReference type="InterPro" id="IPR051941">
    <property type="entry name" value="BG_Antigen-Binding_Lectin"/>
</dbReference>
<feature type="domain" description="Fucolectin tachylectin-4 pentraxin-1" evidence="9">
    <location>
        <begin position="46"/>
        <end position="207"/>
    </location>
</feature>
<dbReference type="SUPFAM" id="SSF49785">
    <property type="entry name" value="Galactose-binding domain-like"/>
    <property type="match status" value="1"/>
</dbReference>
<evidence type="ECO:0000256" key="1">
    <source>
        <dbReference type="ARBA" id="ARBA00002219"/>
    </source>
</evidence>
<evidence type="ECO:0000313" key="11">
    <source>
        <dbReference type="RefSeq" id="XP_031555380.1"/>
    </source>
</evidence>
<comment type="subunit">
    <text evidence="3">Homotrimer.</text>
</comment>
<dbReference type="Pfam" id="PF22633">
    <property type="entry name" value="F5_F8_type_C_2"/>
    <property type="match status" value="1"/>
</dbReference>
<keyword evidence="10" id="KW-1185">Reference proteome</keyword>
<dbReference type="InterPro" id="IPR008979">
    <property type="entry name" value="Galactose-bd-like_sf"/>
</dbReference>
<evidence type="ECO:0000313" key="10">
    <source>
        <dbReference type="Proteomes" id="UP000515163"/>
    </source>
</evidence>
<comment type="similarity">
    <text evidence="2">Belongs to the fucolectin family.</text>
</comment>
<dbReference type="GO" id="GO:0042806">
    <property type="term" value="F:fucose binding"/>
    <property type="evidence" value="ECO:0007669"/>
    <property type="project" value="UniProtKB-ARBA"/>
</dbReference>
<dbReference type="SMART" id="SM00607">
    <property type="entry name" value="FTP"/>
    <property type="match status" value="1"/>
</dbReference>
<proteinExistence type="inferred from homology"/>
<dbReference type="OrthoDB" id="10072494at2759"/>
<dbReference type="PANTHER" id="PTHR45713:SF15">
    <property type="entry name" value="F5_8 TYPE C DOMAIN-CONTAINING PROTEIN"/>
    <property type="match status" value="1"/>
</dbReference>
<evidence type="ECO:0000256" key="3">
    <source>
        <dbReference type="ARBA" id="ARBA00011233"/>
    </source>
</evidence>
<accession>A0A6P8HRW0</accession>
<keyword evidence="4" id="KW-0479">Metal-binding</keyword>
<keyword evidence="7" id="KW-1015">Disulfide bond</keyword>
<dbReference type="PANTHER" id="PTHR45713">
    <property type="entry name" value="FTP DOMAIN-CONTAINING PROTEIN"/>
    <property type="match status" value="1"/>
</dbReference>
<dbReference type="InterPro" id="IPR006585">
    <property type="entry name" value="FTP1"/>
</dbReference>
<organism evidence="10 11">
    <name type="scientific">Actinia tenebrosa</name>
    <name type="common">Australian red waratah sea anemone</name>
    <dbReference type="NCBI Taxonomy" id="6105"/>
    <lineage>
        <taxon>Eukaryota</taxon>
        <taxon>Metazoa</taxon>
        <taxon>Cnidaria</taxon>
        <taxon>Anthozoa</taxon>
        <taxon>Hexacorallia</taxon>
        <taxon>Actiniaria</taxon>
        <taxon>Actiniidae</taxon>
        <taxon>Actinia</taxon>
    </lineage>
</organism>
<feature type="non-terminal residue" evidence="11">
    <location>
        <position position="1"/>
    </location>
</feature>
<keyword evidence="6" id="KW-0106">Calcium</keyword>
<dbReference type="GO" id="GO:0010185">
    <property type="term" value="P:regulation of cellular defense response"/>
    <property type="evidence" value="ECO:0007669"/>
    <property type="project" value="UniProtKB-ARBA"/>
</dbReference>
<dbReference type="GO" id="GO:0001868">
    <property type="term" value="P:regulation of complement activation, lectin pathway"/>
    <property type="evidence" value="ECO:0007669"/>
    <property type="project" value="UniProtKB-ARBA"/>
</dbReference>
<evidence type="ECO:0000256" key="4">
    <source>
        <dbReference type="ARBA" id="ARBA00022723"/>
    </source>
</evidence>
<dbReference type="GeneID" id="116292243"/>
<evidence type="ECO:0000256" key="6">
    <source>
        <dbReference type="ARBA" id="ARBA00022837"/>
    </source>
</evidence>